<keyword evidence="2" id="KW-1185">Reference proteome</keyword>
<accession>A0A1G6KJR1</accession>
<dbReference type="OrthoDB" id="1123256at2"/>
<dbReference type="RefSeq" id="WP_125869810.1">
    <property type="nucleotide sequence ID" value="NZ_FMYP01000025.1"/>
</dbReference>
<evidence type="ECO:0000313" key="1">
    <source>
        <dbReference type="EMBL" id="SDC30556.1"/>
    </source>
</evidence>
<name>A0A1G6KJR1_9BACT</name>
<dbReference type="Proteomes" id="UP000199452">
    <property type="component" value="Unassembled WGS sequence"/>
</dbReference>
<dbReference type="STRING" id="1640674.SAMN05216323_102512"/>
<evidence type="ECO:0000313" key="2">
    <source>
        <dbReference type="Proteomes" id="UP000199452"/>
    </source>
</evidence>
<organism evidence="1 2">
    <name type="scientific">Williamwhitmania taraxaci</name>
    <dbReference type="NCBI Taxonomy" id="1640674"/>
    <lineage>
        <taxon>Bacteria</taxon>
        <taxon>Pseudomonadati</taxon>
        <taxon>Bacteroidota</taxon>
        <taxon>Bacteroidia</taxon>
        <taxon>Bacteroidales</taxon>
        <taxon>Williamwhitmaniaceae</taxon>
        <taxon>Williamwhitmania</taxon>
    </lineage>
</organism>
<sequence>MGMLLGVFETFILSKNIKSAILSTRTDCLFVNQFDKERPLLYFCPNNSAFHTDNVSVYAFGWMRDLSNFEKMIVMNTVEIRKNFHNLIDRIDNDIVLSRFYEILEKASVVKDGSLWDRLTSEEKQELLQIDSETDLDNNLIPLQTIKDKHKKWLE</sequence>
<protein>
    <submittedName>
        <fullName evidence="1">Uncharacterized protein</fullName>
    </submittedName>
</protein>
<dbReference type="AlphaFoldDB" id="A0A1G6KJR1"/>
<reference evidence="1 2" key="1">
    <citation type="submission" date="2016-09" db="EMBL/GenBank/DDBJ databases">
        <authorList>
            <person name="Capua I."/>
            <person name="De Benedictis P."/>
            <person name="Joannis T."/>
            <person name="Lombin L.H."/>
            <person name="Cattoli G."/>
        </authorList>
    </citation>
    <scope>NUCLEOTIDE SEQUENCE [LARGE SCALE GENOMIC DNA]</scope>
    <source>
        <strain evidence="1 2">A7P-90m</strain>
    </source>
</reference>
<proteinExistence type="predicted"/>
<gene>
    <name evidence="1" type="ORF">SAMN05216323_102512</name>
</gene>
<dbReference type="EMBL" id="FMYP01000025">
    <property type="protein sequence ID" value="SDC30556.1"/>
    <property type="molecule type" value="Genomic_DNA"/>
</dbReference>